<feature type="transmembrane region" description="Helical" evidence="1">
    <location>
        <begin position="284"/>
        <end position="303"/>
    </location>
</feature>
<name>A0A9N9C981_9GLOM</name>
<dbReference type="EMBL" id="CAJVPL010001893">
    <property type="protein sequence ID" value="CAG8591703.1"/>
    <property type="molecule type" value="Genomic_DNA"/>
</dbReference>
<feature type="non-terminal residue" evidence="2">
    <location>
        <position position="341"/>
    </location>
</feature>
<keyword evidence="3" id="KW-1185">Reference proteome</keyword>
<evidence type="ECO:0000256" key="1">
    <source>
        <dbReference type="SAM" id="Phobius"/>
    </source>
</evidence>
<dbReference type="AlphaFoldDB" id="A0A9N9C981"/>
<reference evidence="2" key="1">
    <citation type="submission" date="2021-06" db="EMBL/GenBank/DDBJ databases">
        <authorList>
            <person name="Kallberg Y."/>
            <person name="Tangrot J."/>
            <person name="Rosling A."/>
        </authorList>
    </citation>
    <scope>NUCLEOTIDE SEQUENCE</scope>
    <source>
        <strain evidence="2">MT106</strain>
    </source>
</reference>
<comment type="caution">
    <text evidence="2">The sequence shown here is derived from an EMBL/GenBank/DDBJ whole genome shotgun (WGS) entry which is preliminary data.</text>
</comment>
<keyword evidence="1" id="KW-0812">Transmembrane</keyword>
<feature type="transmembrane region" description="Helical" evidence="1">
    <location>
        <begin position="94"/>
        <end position="116"/>
    </location>
</feature>
<feature type="transmembrane region" description="Helical" evidence="1">
    <location>
        <begin position="141"/>
        <end position="164"/>
    </location>
</feature>
<gene>
    <name evidence="2" type="ORF">AGERDE_LOCUS8640</name>
</gene>
<evidence type="ECO:0000313" key="2">
    <source>
        <dbReference type="EMBL" id="CAG8591703.1"/>
    </source>
</evidence>
<keyword evidence="1" id="KW-0472">Membrane</keyword>
<proteinExistence type="predicted"/>
<feature type="transmembrane region" description="Helical" evidence="1">
    <location>
        <begin position="50"/>
        <end position="68"/>
    </location>
</feature>
<sequence length="341" mass="40226">MSNVLVFCLINVTPLMETIFQRKFSSRICPLSEMHPCDESEQISTLNIRIFYLWVVEFWSIFMIIYLAKTKQWTFLPKFKYTRLPAIKRLYRTYAYQLPLIHGSVVCLTMFIHSYWRFRMILVSRMISFGFEESLDFELSLYSFFIPYNVIVLIVYLSLPIVAVRRESYWMTYISYLANIYYGSSILYKLFTWCIMGTTLQGIQGSVCLVKNKIVYDPFFQVLLMLGILAIFFVMLLTLNTIRCHRNYGKNLGFYLRYRPVSSSYEFSGDPPFDEIEKSSSEKYVLVFSTIFFGTYWVNRIKLSTFLELYGFGVPLTVQPYTFIPYNFALLPLVALFPIIA</sequence>
<protein>
    <submittedName>
        <fullName evidence="2">8804_t:CDS:1</fullName>
    </submittedName>
</protein>
<feature type="transmembrane region" description="Helical" evidence="1">
    <location>
        <begin position="323"/>
        <end position="340"/>
    </location>
</feature>
<evidence type="ECO:0000313" key="3">
    <source>
        <dbReference type="Proteomes" id="UP000789831"/>
    </source>
</evidence>
<dbReference type="Proteomes" id="UP000789831">
    <property type="component" value="Unassembled WGS sequence"/>
</dbReference>
<feature type="transmembrane region" description="Helical" evidence="1">
    <location>
        <begin position="176"/>
        <end position="199"/>
    </location>
</feature>
<keyword evidence="1" id="KW-1133">Transmembrane helix</keyword>
<accession>A0A9N9C981</accession>
<organism evidence="2 3">
    <name type="scientific">Ambispora gerdemannii</name>
    <dbReference type="NCBI Taxonomy" id="144530"/>
    <lineage>
        <taxon>Eukaryota</taxon>
        <taxon>Fungi</taxon>
        <taxon>Fungi incertae sedis</taxon>
        <taxon>Mucoromycota</taxon>
        <taxon>Glomeromycotina</taxon>
        <taxon>Glomeromycetes</taxon>
        <taxon>Archaeosporales</taxon>
        <taxon>Ambisporaceae</taxon>
        <taxon>Ambispora</taxon>
    </lineage>
</organism>
<feature type="transmembrane region" description="Helical" evidence="1">
    <location>
        <begin position="219"/>
        <end position="242"/>
    </location>
</feature>
<dbReference type="OrthoDB" id="2313709at2759"/>